<dbReference type="PANTHER" id="PTHR43884">
    <property type="entry name" value="ACYL-COA DEHYDROGENASE"/>
    <property type="match status" value="1"/>
</dbReference>
<dbReference type="InterPro" id="IPR009075">
    <property type="entry name" value="AcylCo_DH/oxidase_C"/>
</dbReference>
<reference evidence="7" key="1">
    <citation type="journal article" date="2019" name="Int. J. Syst. Evol. Microbiol.">
        <title>The Global Catalogue of Microorganisms (GCM) 10K type strain sequencing project: providing services to taxonomists for standard genome sequencing and annotation.</title>
        <authorList>
            <consortium name="The Broad Institute Genomics Platform"/>
            <consortium name="The Broad Institute Genome Sequencing Center for Infectious Disease"/>
            <person name="Wu L."/>
            <person name="Ma J."/>
        </authorList>
    </citation>
    <scope>NUCLEOTIDE SEQUENCE [LARGE SCALE GENOMIC DNA]</scope>
    <source>
        <strain evidence="7">CGMCC 1.15419</strain>
    </source>
</reference>
<dbReference type="PANTHER" id="PTHR43884:SF25">
    <property type="entry name" value="ACYL-COA DEHYDROGENASE YDBM-RELATED"/>
    <property type="match status" value="1"/>
</dbReference>
<evidence type="ECO:0000256" key="3">
    <source>
        <dbReference type="ARBA" id="ARBA00022827"/>
    </source>
</evidence>
<dbReference type="Pfam" id="PF00441">
    <property type="entry name" value="Acyl-CoA_dh_1"/>
    <property type="match status" value="1"/>
</dbReference>
<keyword evidence="3" id="KW-0274">FAD</keyword>
<evidence type="ECO:0000259" key="5">
    <source>
        <dbReference type="Pfam" id="PF00441"/>
    </source>
</evidence>
<dbReference type="Gene3D" id="2.40.110.10">
    <property type="entry name" value="Butyryl-CoA Dehydrogenase, subunit A, domain 2"/>
    <property type="match status" value="1"/>
</dbReference>
<keyword evidence="4" id="KW-0560">Oxidoreductase</keyword>
<dbReference type="InterPro" id="IPR036250">
    <property type="entry name" value="AcylCo_DH-like_C"/>
</dbReference>
<evidence type="ECO:0000256" key="2">
    <source>
        <dbReference type="ARBA" id="ARBA00022630"/>
    </source>
</evidence>
<comment type="similarity">
    <text evidence="1">Belongs to the acyl-CoA dehydrogenase family.</text>
</comment>
<dbReference type="InterPro" id="IPR009100">
    <property type="entry name" value="AcylCoA_DH/oxidase_NM_dom_sf"/>
</dbReference>
<dbReference type="Proteomes" id="UP000640509">
    <property type="component" value="Unassembled WGS sequence"/>
</dbReference>
<dbReference type="InterPro" id="IPR046373">
    <property type="entry name" value="Acyl-CoA_Oxase/DH_mid-dom_sf"/>
</dbReference>
<sequence>MTDIAHAARLVAEAPCDGPDGPSGSALAAALRHGGLLEASLTLEELFEALVAIGKASLSAGRLFEGHVNAVKLLNLYAPGQRPDGLLGIWGADGPDPVRIEGTVLRGQKLFASGADVLDHVVVTARNEDQVQLLLFSRPQLAGRLFPEEWQVSGMQATASGRCNLDGLSPDHAVCIGGVGDYLIEPHFQGGVWRYGAVQLGGMQALTAITAEQLQQRQQEKAPLQAMRLHRMVTACETARLWLRQAAQAVERPEATADDAEASILARLLTAREAVALMNAMDEALGAASFATAHPADRIRRDLSFYIRQANPDGLALGAMARILDTPALRERWIG</sequence>
<proteinExistence type="inferred from homology"/>
<organism evidence="6 7">
    <name type="scientific">Paracoccus acridae</name>
    <dbReference type="NCBI Taxonomy" id="1795310"/>
    <lineage>
        <taxon>Bacteria</taxon>
        <taxon>Pseudomonadati</taxon>
        <taxon>Pseudomonadota</taxon>
        <taxon>Alphaproteobacteria</taxon>
        <taxon>Rhodobacterales</taxon>
        <taxon>Paracoccaceae</taxon>
        <taxon>Paracoccus</taxon>
    </lineage>
</organism>
<dbReference type="Gene3D" id="1.20.140.10">
    <property type="entry name" value="Butyryl-CoA Dehydrogenase, subunit A, domain 3"/>
    <property type="match status" value="1"/>
</dbReference>
<keyword evidence="7" id="KW-1185">Reference proteome</keyword>
<evidence type="ECO:0000313" key="7">
    <source>
        <dbReference type="Proteomes" id="UP000640509"/>
    </source>
</evidence>
<dbReference type="RefSeq" id="WP_188716001.1">
    <property type="nucleotide sequence ID" value="NZ_BMIV01000012.1"/>
</dbReference>
<evidence type="ECO:0000256" key="1">
    <source>
        <dbReference type="ARBA" id="ARBA00009347"/>
    </source>
</evidence>
<accession>A0ABQ1VKH9</accession>
<name>A0ABQ1VKH9_9RHOB</name>
<comment type="caution">
    <text evidence="6">The sequence shown here is derived from an EMBL/GenBank/DDBJ whole genome shotgun (WGS) entry which is preliminary data.</text>
</comment>
<keyword evidence="2" id="KW-0285">Flavoprotein</keyword>
<protein>
    <recommendedName>
        <fullName evidence="5">Acyl-CoA dehydrogenase/oxidase C-terminal domain-containing protein</fullName>
    </recommendedName>
</protein>
<evidence type="ECO:0000256" key="4">
    <source>
        <dbReference type="ARBA" id="ARBA00023002"/>
    </source>
</evidence>
<feature type="domain" description="Acyl-CoA dehydrogenase/oxidase C-terminal" evidence="5">
    <location>
        <begin position="195"/>
        <end position="303"/>
    </location>
</feature>
<evidence type="ECO:0000313" key="6">
    <source>
        <dbReference type="EMBL" id="GGF75064.1"/>
    </source>
</evidence>
<dbReference type="EMBL" id="BMIV01000012">
    <property type="protein sequence ID" value="GGF75064.1"/>
    <property type="molecule type" value="Genomic_DNA"/>
</dbReference>
<dbReference type="SUPFAM" id="SSF47203">
    <property type="entry name" value="Acyl-CoA dehydrogenase C-terminal domain-like"/>
    <property type="match status" value="1"/>
</dbReference>
<gene>
    <name evidence="6" type="ORF">GCM10011402_29670</name>
</gene>
<dbReference type="SUPFAM" id="SSF56645">
    <property type="entry name" value="Acyl-CoA dehydrogenase NM domain-like"/>
    <property type="match status" value="1"/>
</dbReference>